<dbReference type="Gene3D" id="2.60.120.10">
    <property type="entry name" value="Jelly Rolls"/>
    <property type="match status" value="1"/>
</dbReference>
<evidence type="ECO:0000259" key="4">
    <source>
        <dbReference type="PROSITE" id="PS01124"/>
    </source>
</evidence>
<keyword evidence="1" id="KW-0805">Transcription regulation</keyword>
<comment type="caution">
    <text evidence="5">The sequence shown here is derived from an EMBL/GenBank/DDBJ whole genome shotgun (WGS) entry which is preliminary data.</text>
</comment>
<keyword evidence="3" id="KW-0804">Transcription</keyword>
<evidence type="ECO:0000256" key="2">
    <source>
        <dbReference type="ARBA" id="ARBA00023125"/>
    </source>
</evidence>
<dbReference type="GO" id="GO:0043565">
    <property type="term" value="F:sequence-specific DNA binding"/>
    <property type="evidence" value="ECO:0007669"/>
    <property type="project" value="InterPro"/>
</dbReference>
<sequence length="281" mass="32654">MQKATLHEPYSISFETWAACPIRDHTHHFFELVYILSGTGEHQVDGHTFKYEPGHLFLITPQASHHFDVATVTDFFFLRFSNIYLKNNVLQHERIKQLDYILQNAAHKPGCLLKSAADRQLIDSLIQHTGNELKSTDFYKREVIQQCVDTLIVLIARNIADYIPSTTNEQTDERVISLLTYIQNHIYEPEKIRTDALCAQFGVSANYLGRYFKKQCGETMQSYIIKYKTTLITHRLKHSDKRINEIAAEFGFTDESHLNKFFKQQHGVSPKIYRKLNTVRG</sequence>
<keyword evidence="2" id="KW-0238">DNA-binding</keyword>
<gene>
    <name evidence="5" type="ORF">B0I21_105357</name>
</gene>
<dbReference type="EMBL" id="SNZV01000005">
    <property type="protein sequence ID" value="TDS13222.1"/>
    <property type="molecule type" value="Genomic_DNA"/>
</dbReference>
<dbReference type="RefSeq" id="WP_133640696.1">
    <property type="nucleotide sequence ID" value="NZ_SNZV01000005.1"/>
</dbReference>
<dbReference type="SMART" id="SM00342">
    <property type="entry name" value="HTH_ARAC"/>
    <property type="match status" value="1"/>
</dbReference>
<accession>A0A4R7CZ80</accession>
<evidence type="ECO:0000313" key="5">
    <source>
        <dbReference type="EMBL" id="TDS13222.1"/>
    </source>
</evidence>
<proteinExistence type="predicted"/>
<dbReference type="InterPro" id="IPR009057">
    <property type="entry name" value="Homeodomain-like_sf"/>
</dbReference>
<dbReference type="PROSITE" id="PS01124">
    <property type="entry name" value="HTH_ARAC_FAMILY_2"/>
    <property type="match status" value="1"/>
</dbReference>
<feature type="domain" description="HTH araC/xylS-type" evidence="4">
    <location>
        <begin position="176"/>
        <end position="276"/>
    </location>
</feature>
<dbReference type="Pfam" id="PF12833">
    <property type="entry name" value="HTH_18"/>
    <property type="match status" value="1"/>
</dbReference>
<dbReference type="InterPro" id="IPR037923">
    <property type="entry name" value="HTH-like"/>
</dbReference>
<dbReference type="GO" id="GO:0003700">
    <property type="term" value="F:DNA-binding transcription factor activity"/>
    <property type="evidence" value="ECO:0007669"/>
    <property type="project" value="InterPro"/>
</dbReference>
<dbReference type="PANTHER" id="PTHR43280">
    <property type="entry name" value="ARAC-FAMILY TRANSCRIPTIONAL REGULATOR"/>
    <property type="match status" value="1"/>
</dbReference>
<evidence type="ECO:0000313" key="6">
    <source>
        <dbReference type="Proteomes" id="UP000294752"/>
    </source>
</evidence>
<organism evidence="5 6">
    <name type="scientific">Sphingobacterium paludis</name>
    <dbReference type="NCBI Taxonomy" id="1476465"/>
    <lineage>
        <taxon>Bacteria</taxon>
        <taxon>Pseudomonadati</taxon>
        <taxon>Bacteroidota</taxon>
        <taxon>Sphingobacteriia</taxon>
        <taxon>Sphingobacteriales</taxon>
        <taxon>Sphingobacteriaceae</taxon>
        <taxon>Sphingobacterium</taxon>
    </lineage>
</organism>
<name>A0A4R7CZ80_9SPHI</name>
<evidence type="ECO:0000256" key="1">
    <source>
        <dbReference type="ARBA" id="ARBA00023015"/>
    </source>
</evidence>
<protein>
    <submittedName>
        <fullName evidence="5">AraC family transcriptional regulator</fullName>
    </submittedName>
</protein>
<reference evidence="5 6" key="1">
    <citation type="submission" date="2019-03" db="EMBL/GenBank/DDBJ databases">
        <title>Genomic Encyclopedia of Type Strains, Phase III (KMG-III): the genomes of soil and plant-associated and newly described type strains.</title>
        <authorList>
            <person name="Whitman W."/>
        </authorList>
    </citation>
    <scope>NUCLEOTIDE SEQUENCE [LARGE SCALE GENOMIC DNA]</scope>
    <source>
        <strain evidence="5 6">CGMCC 1.12801</strain>
    </source>
</reference>
<dbReference type="OrthoDB" id="636258at2"/>
<evidence type="ECO:0000256" key="3">
    <source>
        <dbReference type="ARBA" id="ARBA00023163"/>
    </source>
</evidence>
<dbReference type="Gene3D" id="1.10.10.60">
    <property type="entry name" value="Homeodomain-like"/>
    <property type="match status" value="2"/>
</dbReference>
<dbReference type="InterPro" id="IPR014710">
    <property type="entry name" value="RmlC-like_jellyroll"/>
</dbReference>
<dbReference type="InterPro" id="IPR018060">
    <property type="entry name" value="HTH_AraC"/>
</dbReference>
<dbReference type="Proteomes" id="UP000294752">
    <property type="component" value="Unassembled WGS sequence"/>
</dbReference>
<dbReference type="PANTHER" id="PTHR43280:SF2">
    <property type="entry name" value="HTH-TYPE TRANSCRIPTIONAL REGULATOR EXSA"/>
    <property type="match status" value="1"/>
</dbReference>
<dbReference type="InterPro" id="IPR003313">
    <property type="entry name" value="AraC-bd"/>
</dbReference>
<dbReference type="Pfam" id="PF02311">
    <property type="entry name" value="AraC_binding"/>
    <property type="match status" value="1"/>
</dbReference>
<dbReference type="SUPFAM" id="SSF51215">
    <property type="entry name" value="Regulatory protein AraC"/>
    <property type="match status" value="1"/>
</dbReference>
<dbReference type="AlphaFoldDB" id="A0A4R7CZ80"/>
<keyword evidence="6" id="KW-1185">Reference proteome</keyword>
<dbReference type="SUPFAM" id="SSF46689">
    <property type="entry name" value="Homeodomain-like"/>
    <property type="match status" value="2"/>
</dbReference>